<evidence type="ECO:0000259" key="8">
    <source>
        <dbReference type="PROSITE" id="PS50928"/>
    </source>
</evidence>
<dbReference type="CDD" id="cd06261">
    <property type="entry name" value="TM_PBP2"/>
    <property type="match status" value="1"/>
</dbReference>
<dbReference type="AlphaFoldDB" id="A0A7W6E6M3"/>
<feature type="transmembrane region" description="Helical" evidence="7">
    <location>
        <begin position="170"/>
        <end position="193"/>
    </location>
</feature>
<keyword evidence="6 7" id="KW-0472">Membrane</keyword>
<keyword evidence="5 7" id="KW-1133">Transmembrane helix</keyword>
<dbReference type="EMBL" id="JACIEI010000018">
    <property type="protein sequence ID" value="MBB3995678.1"/>
    <property type="molecule type" value="Genomic_DNA"/>
</dbReference>
<evidence type="ECO:0000256" key="3">
    <source>
        <dbReference type="ARBA" id="ARBA00022475"/>
    </source>
</evidence>
<dbReference type="InterPro" id="IPR035906">
    <property type="entry name" value="MetI-like_sf"/>
</dbReference>
<comment type="caution">
    <text evidence="9">The sequence shown here is derived from an EMBL/GenBank/DDBJ whole genome shotgun (WGS) entry which is preliminary data.</text>
</comment>
<dbReference type="GO" id="GO:0005886">
    <property type="term" value="C:plasma membrane"/>
    <property type="evidence" value="ECO:0007669"/>
    <property type="project" value="UniProtKB-SubCell"/>
</dbReference>
<keyword evidence="2 7" id="KW-0813">Transport</keyword>
<sequence>MQSFRHFLPTLVLATALLLAWQIYCTLAQVSPLVLPAPTQVLRALFIERARIGPHALSTIWVATLGFSTSVTFAFAASVALHFSPWLQRGLMPLLVASQTIPLVALAPLMILWFGFGLLPKVLLVILVTFFPILVSLLSGYGQVPQAYLDLLSSMRAGKMAIFRRATLPMARASFFAGLRISATYAIVATIFAEYAGSRQGLGIYILTAKNSFRADLVLAAVVVSAVLTLLLLAVIRLTEKLTSKGPAGGKRHAAH</sequence>
<feature type="transmembrane region" description="Helical" evidence="7">
    <location>
        <begin position="60"/>
        <end position="83"/>
    </location>
</feature>
<feature type="transmembrane region" description="Helical" evidence="7">
    <location>
        <begin position="122"/>
        <end position="149"/>
    </location>
</feature>
<dbReference type="RefSeq" id="WP_184567778.1">
    <property type="nucleotide sequence ID" value="NZ_JACIEI010000018.1"/>
</dbReference>
<accession>A0A7W6E6M3</accession>
<dbReference type="PANTHER" id="PTHR30151:SF20">
    <property type="entry name" value="ABC TRANSPORTER PERMEASE PROTEIN HI_0355-RELATED"/>
    <property type="match status" value="1"/>
</dbReference>
<evidence type="ECO:0000313" key="9">
    <source>
        <dbReference type="EMBL" id="MBB3995678.1"/>
    </source>
</evidence>
<dbReference type="InterPro" id="IPR000515">
    <property type="entry name" value="MetI-like"/>
</dbReference>
<evidence type="ECO:0000256" key="2">
    <source>
        <dbReference type="ARBA" id="ARBA00022448"/>
    </source>
</evidence>
<reference evidence="9 10" key="1">
    <citation type="submission" date="2020-08" db="EMBL/GenBank/DDBJ databases">
        <title>Genomic Encyclopedia of Type Strains, Phase IV (KMG-IV): sequencing the most valuable type-strain genomes for metagenomic binning, comparative biology and taxonomic classification.</title>
        <authorList>
            <person name="Goeker M."/>
        </authorList>
    </citation>
    <scope>NUCLEOTIDE SEQUENCE [LARGE SCALE GENOMIC DNA]</scope>
    <source>
        <strain evidence="9 10">DSM 102234</strain>
    </source>
</reference>
<protein>
    <submittedName>
        <fullName evidence="9">ABC-type nitrate/sulfonate/bicarbonate transport system permease component</fullName>
    </submittedName>
</protein>
<dbReference type="Gene3D" id="1.10.3720.10">
    <property type="entry name" value="MetI-like"/>
    <property type="match status" value="1"/>
</dbReference>
<evidence type="ECO:0000256" key="7">
    <source>
        <dbReference type="RuleBase" id="RU363032"/>
    </source>
</evidence>
<evidence type="ECO:0000256" key="4">
    <source>
        <dbReference type="ARBA" id="ARBA00022692"/>
    </source>
</evidence>
<keyword evidence="4 7" id="KW-0812">Transmembrane</keyword>
<feature type="transmembrane region" description="Helical" evidence="7">
    <location>
        <begin position="95"/>
        <end position="116"/>
    </location>
</feature>
<feature type="transmembrane region" description="Helical" evidence="7">
    <location>
        <begin position="213"/>
        <end position="236"/>
    </location>
</feature>
<evidence type="ECO:0000313" key="10">
    <source>
        <dbReference type="Proteomes" id="UP000530268"/>
    </source>
</evidence>
<evidence type="ECO:0000256" key="1">
    <source>
        <dbReference type="ARBA" id="ARBA00004651"/>
    </source>
</evidence>
<dbReference type="PROSITE" id="PS50928">
    <property type="entry name" value="ABC_TM1"/>
    <property type="match status" value="1"/>
</dbReference>
<keyword evidence="10" id="KW-1185">Reference proteome</keyword>
<dbReference type="Pfam" id="PF00528">
    <property type="entry name" value="BPD_transp_1"/>
    <property type="match status" value="1"/>
</dbReference>
<organism evidence="9 10">
    <name type="scientific">Sulfitobacter undariae</name>
    <dbReference type="NCBI Taxonomy" id="1563671"/>
    <lineage>
        <taxon>Bacteria</taxon>
        <taxon>Pseudomonadati</taxon>
        <taxon>Pseudomonadota</taxon>
        <taxon>Alphaproteobacteria</taxon>
        <taxon>Rhodobacterales</taxon>
        <taxon>Roseobacteraceae</taxon>
        <taxon>Sulfitobacter</taxon>
    </lineage>
</organism>
<dbReference type="Proteomes" id="UP000530268">
    <property type="component" value="Unassembled WGS sequence"/>
</dbReference>
<evidence type="ECO:0000256" key="5">
    <source>
        <dbReference type="ARBA" id="ARBA00022989"/>
    </source>
</evidence>
<dbReference type="PANTHER" id="PTHR30151">
    <property type="entry name" value="ALKANE SULFONATE ABC TRANSPORTER-RELATED, MEMBRANE SUBUNIT"/>
    <property type="match status" value="1"/>
</dbReference>
<dbReference type="SUPFAM" id="SSF161098">
    <property type="entry name" value="MetI-like"/>
    <property type="match status" value="1"/>
</dbReference>
<gene>
    <name evidence="9" type="ORF">GGR95_003342</name>
</gene>
<comment type="subcellular location">
    <subcellularLocation>
        <location evidence="1 7">Cell membrane</location>
        <topology evidence="1 7">Multi-pass membrane protein</topology>
    </subcellularLocation>
</comment>
<feature type="domain" description="ABC transmembrane type-1" evidence="8">
    <location>
        <begin position="56"/>
        <end position="236"/>
    </location>
</feature>
<evidence type="ECO:0000256" key="6">
    <source>
        <dbReference type="ARBA" id="ARBA00023136"/>
    </source>
</evidence>
<comment type="similarity">
    <text evidence="7">Belongs to the binding-protein-dependent transport system permease family.</text>
</comment>
<proteinExistence type="inferred from homology"/>
<keyword evidence="3" id="KW-1003">Cell membrane</keyword>
<name>A0A7W6E6M3_9RHOB</name>
<dbReference type="GO" id="GO:0055085">
    <property type="term" value="P:transmembrane transport"/>
    <property type="evidence" value="ECO:0007669"/>
    <property type="project" value="InterPro"/>
</dbReference>